<keyword evidence="3" id="KW-0472">Membrane</keyword>
<feature type="transmembrane region" description="Helical" evidence="3">
    <location>
        <begin position="12"/>
        <end position="36"/>
    </location>
</feature>
<dbReference type="InterPro" id="IPR023365">
    <property type="entry name" value="Sortase_dom-sf"/>
</dbReference>
<protein>
    <submittedName>
        <fullName evidence="4">LPXTG-site transpeptidase (Sortase) family protein</fullName>
    </submittedName>
</protein>
<dbReference type="InterPro" id="IPR005754">
    <property type="entry name" value="Sortase"/>
</dbReference>
<keyword evidence="5" id="KW-1185">Reference proteome</keyword>
<evidence type="ECO:0000313" key="5">
    <source>
        <dbReference type="Proteomes" id="UP000315628"/>
    </source>
</evidence>
<dbReference type="AlphaFoldDB" id="A0A560W7N0"/>
<dbReference type="RefSeq" id="WP_144857710.1">
    <property type="nucleotide sequence ID" value="NZ_BAAAYT010000002.1"/>
</dbReference>
<dbReference type="InterPro" id="IPR042001">
    <property type="entry name" value="Sortase_F"/>
</dbReference>
<reference evidence="4 5" key="1">
    <citation type="submission" date="2019-06" db="EMBL/GenBank/DDBJ databases">
        <title>Sequencing the genomes of 1000 actinobacteria strains.</title>
        <authorList>
            <person name="Klenk H.-P."/>
        </authorList>
    </citation>
    <scope>NUCLEOTIDE SEQUENCE [LARGE SCALE GENOMIC DNA]</scope>
    <source>
        <strain evidence="4 5">DSM 18935</strain>
    </source>
</reference>
<dbReference type="Proteomes" id="UP000315628">
    <property type="component" value="Unassembled WGS sequence"/>
</dbReference>
<keyword evidence="1" id="KW-0378">Hydrolase</keyword>
<feature type="compositionally biased region" description="Low complexity" evidence="2">
    <location>
        <begin position="45"/>
        <end position="92"/>
    </location>
</feature>
<dbReference type="Gene3D" id="2.40.260.10">
    <property type="entry name" value="Sortase"/>
    <property type="match status" value="1"/>
</dbReference>
<feature type="region of interest" description="Disordered" evidence="2">
    <location>
        <begin position="39"/>
        <end position="103"/>
    </location>
</feature>
<evidence type="ECO:0000256" key="1">
    <source>
        <dbReference type="ARBA" id="ARBA00022801"/>
    </source>
</evidence>
<evidence type="ECO:0000256" key="2">
    <source>
        <dbReference type="SAM" id="MobiDB-lite"/>
    </source>
</evidence>
<evidence type="ECO:0000256" key="3">
    <source>
        <dbReference type="SAM" id="Phobius"/>
    </source>
</evidence>
<dbReference type="CDD" id="cd05829">
    <property type="entry name" value="Sortase_F"/>
    <property type="match status" value="1"/>
</dbReference>
<gene>
    <name evidence="4" type="ORF">FB557_2246</name>
</gene>
<dbReference type="GO" id="GO:0016787">
    <property type="term" value="F:hydrolase activity"/>
    <property type="evidence" value="ECO:0007669"/>
    <property type="project" value="UniProtKB-KW"/>
</dbReference>
<keyword evidence="3" id="KW-0812">Transmembrane</keyword>
<dbReference type="SUPFAM" id="SSF63817">
    <property type="entry name" value="Sortase"/>
    <property type="match status" value="1"/>
</dbReference>
<sequence>MTRGTDGRGLGANATMALAVVAVIVGVAAVVVALLAQQGDPPAPGASSTTPSSTTPSSAAPSSARSSASTGTSTDHPSQTPPSSTSTAQSSPSSPPSLPASEPARLRVPQIDVASDLHPLGLADDGTLEVPSGERVDQAAWYDGSPTPGEVGPTVIEGHVTSSGGSPSVFFSLGELRSGDEVEVDREDGRTVTFEVYRVEQFAKTDFDTVGVYGPTDGPELRLITCGGEFDEAAGHHVDNTVVFASMVRSD</sequence>
<dbReference type="NCBIfam" id="NF033748">
    <property type="entry name" value="class_F_sortase"/>
    <property type="match status" value="1"/>
</dbReference>
<dbReference type="Pfam" id="PF04203">
    <property type="entry name" value="Sortase"/>
    <property type="match status" value="1"/>
</dbReference>
<keyword evidence="3" id="KW-1133">Transmembrane helix</keyword>
<dbReference type="OrthoDB" id="525039at2"/>
<proteinExistence type="predicted"/>
<comment type="caution">
    <text evidence="4">The sequence shown here is derived from an EMBL/GenBank/DDBJ whole genome shotgun (WGS) entry which is preliminary data.</text>
</comment>
<accession>A0A560W7N0</accession>
<dbReference type="EMBL" id="VIUW01000004">
    <property type="protein sequence ID" value="TWD13619.1"/>
    <property type="molecule type" value="Genomic_DNA"/>
</dbReference>
<evidence type="ECO:0000313" key="4">
    <source>
        <dbReference type="EMBL" id="TWD13619.1"/>
    </source>
</evidence>
<name>A0A560W7N0_9MICO</name>
<organism evidence="4 5">
    <name type="scientific">Marihabitans asiaticum</name>
    <dbReference type="NCBI Taxonomy" id="415218"/>
    <lineage>
        <taxon>Bacteria</taxon>
        <taxon>Bacillati</taxon>
        <taxon>Actinomycetota</taxon>
        <taxon>Actinomycetes</taxon>
        <taxon>Micrococcales</taxon>
        <taxon>Intrasporangiaceae</taxon>
        <taxon>Marihabitans</taxon>
    </lineage>
</organism>